<keyword evidence="2" id="KW-0479">Metal-binding</keyword>
<proteinExistence type="predicted"/>
<dbReference type="GO" id="GO:0006508">
    <property type="term" value="P:proteolysis"/>
    <property type="evidence" value="ECO:0007669"/>
    <property type="project" value="UniProtKB-KW"/>
</dbReference>
<dbReference type="Gene3D" id="3.30.70.360">
    <property type="match status" value="1"/>
</dbReference>
<feature type="domain" description="Peptidase M20 dimerisation" evidence="4">
    <location>
        <begin position="16"/>
        <end position="76"/>
    </location>
</feature>
<dbReference type="GO" id="GO:0046872">
    <property type="term" value="F:metal ion binding"/>
    <property type="evidence" value="ECO:0007669"/>
    <property type="project" value="UniProtKB-KW"/>
</dbReference>
<reference evidence="5" key="1">
    <citation type="submission" date="2019-08" db="EMBL/GenBank/DDBJ databases">
        <authorList>
            <person name="Kucharzyk K."/>
            <person name="Murdoch R.W."/>
            <person name="Higgins S."/>
            <person name="Loffler F."/>
        </authorList>
    </citation>
    <scope>NUCLEOTIDE SEQUENCE</scope>
</reference>
<keyword evidence="3" id="KW-0378">Hydrolase</keyword>
<protein>
    <recommendedName>
        <fullName evidence="4">Peptidase M20 dimerisation domain-containing protein</fullName>
    </recommendedName>
</protein>
<dbReference type="PANTHER" id="PTHR43270:SF12">
    <property type="entry name" value="SUCCINYL-DIAMINOPIMELATE DESUCCINYLASE"/>
    <property type="match status" value="1"/>
</dbReference>
<gene>
    <name evidence="5" type="ORF">SDC9_186880</name>
</gene>
<evidence type="ECO:0000256" key="3">
    <source>
        <dbReference type="ARBA" id="ARBA00022801"/>
    </source>
</evidence>
<dbReference type="PANTHER" id="PTHR43270">
    <property type="entry name" value="BETA-ALA-HIS DIPEPTIDASE"/>
    <property type="match status" value="1"/>
</dbReference>
<evidence type="ECO:0000259" key="4">
    <source>
        <dbReference type="Pfam" id="PF07687"/>
    </source>
</evidence>
<name>A0A645HLN5_9ZZZZ</name>
<organism evidence="5">
    <name type="scientific">bioreactor metagenome</name>
    <dbReference type="NCBI Taxonomy" id="1076179"/>
    <lineage>
        <taxon>unclassified sequences</taxon>
        <taxon>metagenomes</taxon>
        <taxon>ecological metagenomes</taxon>
    </lineage>
</organism>
<accession>A0A645HLN5</accession>
<dbReference type="InterPro" id="IPR011650">
    <property type="entry name" value="Peptidase_M20_dimer"/>
</dbReference>
<comment type="caution">
    <text evidence="5">The sequence shown here is derived from an EMBL/GenBank/DDBJ whole genome shotgun (WGS) entry which is preliminary data.</text>
</comment>
<keyword evidence="1" id="KW-0645">Protease</keyword>
<evidence type="ECO:0000256" key="2">
    <source>
        <dbReference type="ARBA" id="ARBA00022723"/>
    </source>
</evidence>
<evidence type="ECO:0000313" key="5">
    <source>
        <dbReference type="EMBL" id="MPN39352.1"/>
    </source>
</evidence>
<dbReference type="EMBL" id="VSSQ01095114">
    <property type="protein sequence ID" value="MPN39352.1"/>
    <property type="molecule type" value="Genomic_DNA"/>
</dbReference>
<evidence type="ECO:0000256" key="1">
    <source>
        <dbReference type="ARBA" id="ARBA00022670"/>
    </source>
</evidence>
<dbReference type="GO" id="GO:0008233">
    <property type="term" value="F:peptidase activity"/>
    <property type="evidence" value="ECO:0007669"/>
    <property type="project" value="UniProtKB-KW"/>
</dbReference>
<dbReference type="Pfam" id="PF07687">
    <property type="entry name" value="M20_dimer"/>
    <property type="match status" value="1"/>
</dbReference>
<sequence length="179" mass="19672">MPALWGEEGFTSVEREGARPTLEINGMLSGFTGEGSKTIIPAWAMAKISCRLVPNQDPQEVLEQLKAYLAEKMPKTVRYELKYLSGGKASISRIDSKESLAYAKALEAAWGVAPVYKREGGSIGVVPDLQESVGVESILGGFGLPDDNIHAPNEHLHLPTWYRGINALIHFFYNLKREA</sequence>
<dbReference type="SUPFAM" id="SSF53187">
    <property type="entry name" value="Zn-dependent exopeptidases"/>
    <property type="match status" value="1"/>
</dbReference>
<dbReference type="AlphaFoldDB" id="A0A645HLN5"/>
<dbReference type="InterPro" id="IPR051458">
    <property type="entry name" value="Cyt/Met_Dipeptidase"/>
</dbReference>